<dbReference type="Gene3D" id="1.10.10.10">
    <property type="entry name" value="Winged helix-like DNA-binding domain superfamily/Winged helix DNA-binding domain"/>
    <property type="match status" value="1"/>
</dbReference>
<protein>
    <submittedName>
        <fullName evidence="6">IclR family transcriptional regulator</fullName>
    </submittedName>
</protein>
<dbReference type="InterPro" id="IPR029016">
    <property type="entry name" value="GAF-like_dom_sf"/>
</dbReference>
<dbReference type="Gene3D" id="3.30.450.40">
    <property type="match status" value="1"/>
</dbReference>
<dbReference type="Pfam" id="PF01614">
    <property type="entry name" value="IclR_C"/>
    <property type="match status" value="1"/>
</dbReference>
<dbReference type="PANTHER" id="PTHR30136:SF24">
    <property type="entry name" value="HTH-TYPE TRANSCRIPTIONAL REPRESSOR ALLR"/>
    <property type="match status" value="1"/>
</dbReference>
<keyword evidence="1" id="KW-0805">Transcription regulation</keyword>
<gene>
    <name evidence="6" type="ORF">OG563_29885</name>
</gene>
<evidence type="ECO:0000256" key="1">
    <source>
        <dbReference type="ARBA" id="ARBA00023015"/>
    </source>
</evidence>
<dbReference type="Proteomes" id="UP001432062">
    <property type="component" value="Chromosome"/>
</dbReference>
<dbReference type="PROSITE" id="PS51078">
    <property type="entry name" value="ICLR_ED"/>
    <property type="match status" value="1"/>
</dbReference>
<feature type="domain" description="HTH iclR-type" evidence="4">
    <location>
        <begin position="5"/>
        <end position="67"/>
    </location>
</feature>
<feature type="domain" description="IclR-ED" evidence="5">
    <location>
        <begin position="68"/>
        <end position="252"/>
    </location>
</feature>
<dbReference type="InterPro" id="IPR050707">
    <property type="entry name" value="HTH_MetabolicPath_Reg"/>
</dbReference>
<dbReference type="SUPFAM" id="SSF55781">
    <property type="entry name" value="GAF domain-like"/>
    <property type="match status" value="1"/>
</dbReference>
<keyword evidence="2" id="KW-0238">DNA-binding</keyword>
<dbReference type="InterPro" id="IPR014757">
    <property type="entry name" value="Tscrpt_reg_IclR_C"/>
</dbReference>
<keyword evidence="7" id="KW-1185">Reference proteome</keyword>
<dbReference type="Pfam" id="PF09339">
    <property type="entry name" value="HTH_IclR"/>
    <property type="match status" value="1"/>
</dbReference>
<dbReference type="SMART" id="SM00346">
    <property type="entry name" value="HTH_ICLR"/>
    <property type="match status" value="1"/>
</dbReference>
<evidence type="ECO:0000313" key="6">
    <source>
        <dbReference type="EMBL" id="WUV43423.1"/>
    </source>
</evidence>
<dbReference type="PANTHER" id="PTHR30136">
    <property type="entry name" value="HELIX-TURN-HELIX TRANSCRIPTIONAL REGULATOR, ICLR FAMILY"/>
    <property type="match status" value="1"/>
</dbReference>
<sequence>MPGPIQSIERAAAVLQLLARGSGRLGVGEIAGALGLAKPTAHGILRTLQGVGFVEQDQASGKYQLGAAVLHLGTSYLDNNELRSRAINWADALAARTGESVRIGAAADECVVVVHHVFRPDNTEQALEVGELLPAHATALGKVLLAHDAELAVSVRGGELAPLTRRTIVDRAALTRALAAVRQAGWAGETEEFRSGVAGIAAPIRTHGGLVVGAIGISGPVDRLCDPQLRHRPTLVGHVRDAAHAVSRDLGAGQ</sequence>
<dbReference type="InterPro" id="IPR005471">
    <property type="entry name" value="Tscrpt_reg_IclR_N"/>
</dbReference>
<evidence type="ECO:0000256" key="3">
    <source>
        <dbReference type="ARBA" id="ARBA00023163"/>
    </source>
</evidence>
<dbReference type="EMBL" id="CP109441">
    <property type="protein sequence ID" value="WUV43423.1"/>
    <property type="molecule type" value="Genomic_DNA"/>
</dbReference>
<accession>A0ABZ1YK37</accession>
<proteinExistence type="predicted"/>
<dbReference type="InterPro" id="IPR036390">
    <property type="entry name" value="WH_DNA-bd_sf"/>
</dbReference>
<dbReference type="InterPro" id="IPR036388">
    <property type="entry name" value="WH-like_DNA-bd_sf"/>
</dbReference>
<keyword evidence="3" id="KW-0804">Transcription</keyword>
<evidence type="ECO:0000259" key="4">
    <source>
        <dbReference type="PROSITE" id="PS51077"/>
    </source>
</evidence>
<name>A0ABZ1YK37_9NOCA</name>
<dbReference type="PROSITE" id="PS51077">
    <property type="entry name" value="HTH_ICLR"/>
    <property type="match status" value="1"/>
</dbReference>
<evidence type="ECO:0000313" key="7">
    <source>
        <dbReference type="Proteomes" id="UP001432062"/>
    </source>
</evidence>
<dbReference type="RefSeq" id="WP_327096616.1">
    <property type="nucleotide sequence ID" value="NZ_CP109149.1"/>
</dbReference>
<evidence type="ECO:0000256" key="2">
    <source>
        <dbReference type="ARBA" id="ARBA00023125"/>
    </source>
</evidence>
<evidence type="ECO:0000259" key="5">
    <source>
        <dbReference type="PROSITE" id="PS51078"/>
    </source>
</evidence>
<dbReference type="SUPFAM" id="SSF46785">
    <property type="entry name" value="Winged helix' DNA-binding domain"/>
    <property type="match status" value="1"/>
</dbReference>
<organism evidence="6 7">
    <name type="scientific">Nocardia vinacea</name>
    <dbReference type="NCBI Taxonomy" id="96468"/>
    <lineage>
        <taxon>Bacteria</taxon>
        <taxon>Bacillati</taxon>
        <taxon>Actinomycetota</taxon>
        <taxon>Actinomycetes</taxon>
        <taxon>Mycobacteriales</taxon>
        <taxon>Nocardiaceae</taxon>
        <taxon>Nocardia</taxon>
    </lineage>
</organism>
<reference evidence="6" key="1">
    <citation type="submission" date="2022-10" db="EMBL/GenBank/DDBJ databases">
        <title>The complete genomes of actinobacterial strains from the NBC collection.</title>
        <authorList>
            <person name="Joergensen T.S."/>
            <person name="Alvarez Arevalo M."/>
            <person name="Sterndorff E.B."/>
            <person name="Faurdal D."/>
            <person name="Vuksanovic O."/>
            <person name="Mourched A.-S."/>
            <person name="Charusanti P."/>
            <person name="Shaw S."/>
            <person name="Blin K."/>
            <person name="Weber T."/>
        </authorList>
    </citation>
    <scope>NUCLEOTIDE SEQUENCE</scope>
    <source>
        <strain evidence="6">NBC_01482</strain>
    </source>
</reference>